<sequence>SVTSGVPQGSVLGKVLFNIFTDDLDKEIESIISKFADDTKLGGSVDQLEGRRALQRDLDRLEGWADSNRMRFNKA</sequence>
<dbReference type="PANTHER" id="PTHR33332">
    <property type="entry name" value="REVERSE TRANSCRIPTASE DOMAIN-CONTAINING PROTEIN"/>
    <property type="match status" value="1"/>
</dbReference>
<dbReference type="PROSITE" id="PS50878">
    <property type="entry name" value="RT_POL"/>
    <property type="match status" value="1"/>
</dbReference>
<proteinExistence type="predicted"/>
<gene>
    <name evidence="2" type="primary">Pol_1</name>
    <name evidence="2" type="ORF">MIOMAC_R15832</name>
</gene>
<name>A0A7K5K0L6_9TYRA</name>
<evidence type="ECO:0000259" key="1">
    <source>
        <dbReference type="PROSITE" id="PS50878"/>
    </source>
</evidence>
<feature type="non-terminal residue" evidence="2">
    <location>
        <position position="1"/>
    </location>
</feature>
<evidence type="ECO:0000313" key="3">
    <source>
        <dbReference type="Proteomes" id="UP000525714"/>
    </source>
</evidence>
<reference evidence="2 3" key="1">
    <citation type="submission" date="2019-09" db="EMBL/GenBank/DDBJ databases">
        <title>Bird 10,000 Genomes (B10K) Project - Family phase.</title>
        <authorList>
            <person name="Zhang G."/>
        </authorList>
    </citation>
    <scope>NUCLEOTIDE SEQUENCE [LARGE SCALE GENOMIC DNA]</scope>
    <source>
        <strain evidence="2">B10K-DU-003-16</strain>
        <tissue evidence="2">Mixed tissue sample</tissue>
    </source>
</reference>
<keyword evidence="3" id="KW-1185">Reference proteome</keyword>
<accession>A0A7K5K0L6</accession>
<comment type="caution">
    <text evidence="2">The sequence shown here is derived from an EMBL/GenBank/DDBJ whole genome shotgun (WGS) entry which is preliminary data.</text>
</comment>
<dbReference type="Pfam" id="PF00078">
    <property type="entry name" value="RVT_1"/>
    <property type="match status" value="1"/>
</dbReference>
<feature type="non-terminal residue" evidence="2">
    <location>
        <position position="75"/>
    </location>
</feature>
<organism evidence="2 3">
    <name type="scientific">Mionectes macconnelli</name>
    <name type="common">McConnell's flycatcher</name>
    <dbReference type="NCBI Taxonomy" id="254557"/>
    <lineage>
        <taxon>Eukaryota</taxon>
        <taxon>Metazoa</taxon>
        <taxon>Chordata</taxon>
        <taxon>Craniata</taxon>
        <taxon>Vertebrata</taxon>
        <taxon>Euteleostomi</taxon>
        <taxon>Archelosauria</taxon>
        <taxon>Archosauria</taxon>
        <taxon>Dinosauria</taxon>
        <taxon>Saurischia</taxon>
        <taxon>Theropoda</taxon>
        <taxon>Coelurosauria</taxon>
        <taxon>Aves</taxon>
        <taxon>Neognathae</taxon>
        <taxon>Neoaves</taxon>
        <taxon>Telluraves</taxon>
        <taxon>Australaves</taxon>
        <taxon>Passeriformes</taxon>
        <taxon>Tyrannidae</taxon>
        <taxon>Mionectes</taxon>
    </lineage>
</organism>
<dbReference type="InterPro" id="IPR000477">
    <property type="entry name" value="RT_dom"/>
</dbReference>
<dbReference type="EMBL" id="VYZC01000205">
    <property type="protein sequence ID" value="NWS99754.1"/>
    <property type="molecule type" value="Genomic_DNA"/>
</dbReference>
<feature type="domain" description="Reverse transcriptase" evidence="1">
    <location>
        <begin position="1"/>
        <end position="75"/>
    </location>
</feature>
<dbReference type="Proteomes" id="UP000525714">
    <property type="component" value="Unassembled WGS sequence"/>
</dbReference>
<dbReference type="AlphaFoldDB" id="A0A7K5K0L6"/>
<protein>
    <submittedName>
        <fullName evidence="2">RTJK polymerase</fullName>
    </submittedName>
</protein>
<evidence type="ECO:0000313" key="2">
    <source>
        <dbReference type="EMBL" id="NWS99754.1"/>
    </source>
</evidence>